<name>A0A8D9EI05_9HEMI</name>
<evidence type="ECO:0000313" key="2">
    <source>
        <dbReference type="EMBL" id="CAG6754391.1"/>
    </source>
</evidence>
<dbReference type="AlphaFoldDB" id="A0A8D9EI05"/>
<reference evidence="2" key="1">
    <citation type="submission" date="2021-05" db="EMBL/GenBank/DDBJ databases">
        <authorList>
            <person name="Alioto T."/>
            <person name="Alioto T."/>
            <person name="Gomez Garrido J."/>
        </authorList>
    </citation>
    <scope>NUCLEOTIDE SEQUENCE</scope>
</reference>
<organism evidence="2">
    <name type="scientific">Cacopsylla melanoneura</name>
    <dbReference type="NCBI Taxonomy" id="428564"/>
    <lineage>
        <taxon>Eukaryota</taxon>
        <taxon>Metazoa</taxon>
        <taxon>Ecdysozoa</taxon>
        <taxon>Arthropoda</taxon>
        <taxon>Hexapoda</taxon>
        <taxon>Insecta</taxon>
        <taxon>Pterygota</taxon>
        <taxon>Neoptera</taxon>
        <taxon>Paraneoptera</taxon>
        <taxon>Hemiptera</taxon>
        <taxon>Sternorrhyncha</taxon>
        <taxon>Psylloidea</taxon>
        <taxon>Psyllidae</taxon>
        <taxon>Psyllinae</taxon>
        <taxon>Cacopsylla</taxon>
    </lineage>
</organism>
<feature type="chain" id="PRO_5034471750" evidence="1">
    <location>
        <begin position="17"/>
        <end position="119"/>
    </location>
</feature>
<dbReference type="EMBL" id="HBUF01539146">
    <property type="protein sequence ID" value="CAG6754391.1"/>
    <property type="molecule type" value="Transcribed_RNA"/>
</dbReference>
<sequence>MSGMSWAGCWFRVVLSSSSVRRMATRGLGVVLYCQRPDGLCSLNLYIMDDVDDSTLDAIICFGLVSLFLNLDLSDLEFSSLYEYSFSLFVFLREFVLGENRLPLPRDGAAVDVGSLNTE</sequence>
<protein>
    <submittedName>
        <fullName evidence="2">Uncharacterized protein</fullName>
    </submittedName>
</protein>
<accession>A0A8D9EI05</accession>
<evidence type="ECO:0000256" key="1">
    <source>
        <dbReference type="SAM" id="SignalP"/>
    </source>
</evidence>
<feature type="signal peptide" evidence="1">
    <location>
        <begin position="1"/>
        <end position="16"/>
    </location>
</feature>
<proteinExistence type="predicted"/>
<keyword evidence="1" id="KW-0732">Signal</keyword>